<dbReference type="OrthoDB" id="3525430at2759"/>
<keyword evidence="1" id="KW-0812">Transmembrane</keyword>
<keyword evidence="1" id="KW-1133">Transmembrane helix</keyword>
<feature type="transmembrane region" description="Helical" evidence="1">
    <location>
        <begin position="27"/>
        <end position="46"/>
    </location>
</feature>
<feature type="transmembrane region" description="Helical" evidence="1">
    <location>
        <begin position="101"/>
        <end position="125"/>
    </location>
</feature>
<comment type="caution">
    <text evidence="2">The sequence shown here is derived from an EMBL/GenBank/DDBJ whole genome shotgun (WGS) entry which is preliminary data.</text>
</comment>
<evidence type="ECO:0000313" key="3">
    <source>
        <dbReference type="Proteomes" id="UP000193144"/>
    </source>
</evidence>
<feature type="transmembrane region" description="Helical" evidence="1">
    <location>
        <begin position="67"/>
        <end position="89"/>
    </location>
</feature>
<protein>
    <submittedName>
        <fullName evidence="2">Uncharacterized protein</fullName>
    </submittedName>
</protein>
<feature type="transmembrane region" description="Helical" evidence="1">
    <location>
        <begin position="203"/>
        <end position="227"/>
    </location>
</feature>
<dbReference type="Proteomes" id="UP000193144">
    <property type="component" value="Unassembled WGS sequence"/>
</dbReference>
<reference evidence="2 3" key="1">
    <citation type="submission" date="2016-07" db="EMBL/GenBank/DDBJ databases">
        <title>Pervasive Adenine N6-methylation of Active Genes in Fungi.</title>
        <authorList>
            <consortium name="DOE Joint Genome Institute"/>
            <person name="Mondo S.J."/>
            <person name="Dannebaum R.O."/>
            <person name="Kuo R.C."/>
            <person name="Labutti K."/>
            <person name="Haridas S."/>
            <person name="Kuo A."/>
            <person name="Salamov A."/>
            <person name="Ahrendt S.R."/>
            <person name="Lipzen A."/>
            <person name="Sullivan W."/>
            <person name="Andreopoulos W.B."/>
            <person name="Clum A."/>
            <person name="Lindquist E."/>
            <person name="Daum C."/>
            <person name="Ramamoorthy G.K."/>
            <person name="Gryganskyi A."/>
            <person name="Culley D."/>
            <person name="Magnuson J.K."/>
            <person name="James T.Y."/>
            <person name="O'Malley M.A."/>
            <person name="Stajich J.E."/>
            <person name="Spatafora J.W."/>
            <person name="Visel A."/>
            <person name="Grigoriev I.V."/>
        </authorList>
    </citation>
    <scope>NUCLEOTIDE SEQUENCE [LARGE SCALE GENOMIC DNA]</scope>
    <source>
        <strain evidence="2 3">CBS 115471</strain>
    </source>
</reference>
<sequence>MSNDSRILPWTWSITADDPSKCPSPSAILGTFAAVNVLVSVLAVITGHRLVVKFCTFGKFGNHENSWTYMWLVSLGTQLGANVLVGYLIQRASGFSANYSIGDLVLLYTARPRLSFLVLSLLSLVRNDPYDQKTSYWHSSAMSQMIAEIILEFVALAVVGRAVHFGVVHQFYHIGSDSNGSLSSSAKTMARGDEVISGTLHTILVYTIFSFGLFNWVSSWVFWAGYVKTAGTLYCPPKLLEQGVVWTSFSIIGIFTSGAA</sequence>
<feature type="transmembrane region" description="Helical" evidence="1">
    <location>
        <begin position="146"/>
        <end position="172"/>
    </location>
</feature>
<evidence type="ECO:0000313" key="2">
    <source>
        <dbReference type="EMBL" id="ORY19049.1"/>
    </source>
</evidence>
<dbReference type="AlphaFoldDB" id="A0A1Y2A954"/>
<gene>
    <name evidence="2" type="ORF">BCR34DRAFT_595875</name>
</gene>
<name>A0A1Y2A954_9PLEO</name>
<organism evidence="2 3">
    <name type="scientific">Clohesyomyces aquaticus</name>
    <dbReference type="NCBI Taxonomy" id="1231657"/>
    <lineage>
        <taxon>Eukaryota</taxon>
        <taxon>Fungi</taxon>
        <taxon>Dikarya</taxon>
        <taxon>Ascomycota</taxon>
        <taxon>Pezizomycotina</taxon>
        <taxon>Dothideomycetes</taxon>
        <taxon>Pleosporomycetidae</taxon>
        <taxon>Pleosporales</taxon>
        <taxon>Lindgomycetaceae</taxon>
        <taxon>Clohesyomyces</taxon>
    </lineage>
</organism>
<keyword evidence="1" id="KW-0472">Membrane</keyword>
<dbReference type="EMBL" id="MCFA01000004">
    <property type="protein sequence ID" value="ORY19049.1"/>
    <property type="molecule type" value="Genomic_DNA"/>
</dbReference>
<evidence type="ECO:0000256" key="1">
    <source>
        <dbReference type="SAM" id="Phobius"/>
    </source>
</evidence>
<proteinExistence type="predicted"/>
<accession>A0A1Y2A954</accession>
<keyword evidence="3" id="KW-1185">Reference proteome</keyword>